<feature type="region of interest" description="Disordered" evidence="1">
    <location>
        <begin position="399"/>
        <end position="436"/>
    </location>
</feature>
<protein>
    <submittedName>
        <fullName evidence="2">Uncharacterized protein</fullName>
    </submittedName>
</protein>
<evidence type="ECO:0000256" key="1">
    <source>
        <dbReference type="SAM" id="MobiDB-lite"/>
    </source>
</evidence>
<keyword evidence="3" id="KW-1185">Reference proteome</keyword>
<dbReference type="Proteomes" id="UP000054107">
    <property type="component" value="Unassembled WGS sequence"/>
</dbReference>
<feature type="region of interest" description="Disordered" evidence="1">
    <location>
        <begin position="314"/>
        <end position="333"/>
    </location>
</feature>
<proteinExistence type="predicted"/>
<evidence type="ECO:0000313" key="2">
    <source>
        <dbReference type="EMBL" id="CEP14497.1"/>
    </source>
</evidence>
<feature type="compositionally biased region" description="Basic and acidic residues" evidence="1">
    <location>
        <begin position="402"/>
        <end position="413"/>
    </location>
</feature>
<feature type="compositionally biased region" description="Polar residues" evidence="1">
    <location>
        <begin position="83"/>
        <end position="100"/>
    </location>
</feature>
<feature type="region of interest" description="Disordered" evidence="1">
    <location>
        <begin position="83"/>
        <end position="130"/>
    </location>
</feature>
<feature type="region of interest" description="Disordered" evidence="1">
    <location>
        <begin position="350"/>
        <end position="387"/>
    </location>
</feature>
<dbReference type="AlphaFoldDB" id="A0A0B7NG49"/>
<gene>
    <name evidence="2" type="primary">PARPA_08680.1 scaffold 33736</name>
</gene>
<dbReference type="STRING" id="35722.A0A0B7NG49"/>
<organism evidence="2 3">
    <name type="scientific">Parasitella parasitica</name>
    <dbReference type="NCBI Taxonomy" id="35722"/>
    <lineage>
        <taxon>Eukaryota</taxon>
        <taxon>Fungi</taxon>
        <taxon>Fungi incertae sedis</taxon>
        <taxon>Mucoromycota</taxon>
        <taxon>Mucoromycotina</taxon>
        <taxon>Mucoromycetes</taxon>
        <taxon>Mucorales</taxon>
        <taxon>Mucorineae</taxon>
        <taxon>Mucoraceae</taxon>
        <taxon>Parasitella</taxon>
    </lineage>
</organism>
<evidence type="ECO:0000313" key="3">
    <source>
        <dbReference type="Proteomes" id="UP000054107"/>
    </source>
</evidence>
<feature type="compositionally biased region" description="Polar residues" evidence="1">
    <location>
        <begin position="319"/>
        <end position="333"/>
    </location>
</feature>
<feature type="region of interest" description="Disordered" evidence="1">
    <location>
        <begin position="177"/>
        <end position="212"/>
    </location>
</feature>
<feature type="compositionally biased region" description="Basic and acidic residues" evidence="1">
    <location>
        <begin position="102"/>
        <end position="112"/>
    </location>
</feature>
<dbReference type="OrthoDB" id="2246292at2759"/>
<reference evidence="2 3" key="1">
    <citation type="submission" date="2014-09" db="EMBL/GenBank/DDBJ databases">
        <authorList>
            <person name="Ellenberger Sabrina"/>
        </authorList>
    </citation>
    <scope>NUCLEOTIDE SEQUENCE [LARGE SCALE GENOMIC DNA]</scope>
    <source>
        <strain evidence="2 3">CBS 412.66</strain>
    </source>
</reference>
<accession>A0A0B7NG49</accession>
<sequence length="436" mass="48352">MSFTTTLSSTKTNSLAQSQQEFYPKVQPRSSAERDNSVLLHSALKAASTDMAHKLLGYASLDKTDCEASCILIALANHEPFLSQSNKTKGTSIKTVNPEQPDQEKMNHKDSFSEQPTQGVTQTNDRTSQSKNDPIMLLMAAAEVVNRQSSADEKRKRYSYPNKYYHRKSDELVPQTKRIRTGSPTTPAPSYKPDMWRKNSSRSHHSKNDHFSSTKVAANNSFSRQYHSMNALHTYITYMIYNDLAHGGGTNHSGKANVIPTPTLTNGTIEKTHKSNVLEPVNNDIHLPSSVSPNYYKQSKQRNEHLHHRSYAGDVVYNSPGSSSSMRSVTTPADVNNHSQLTTLNAAVSDTKNPLSSLSSPWYPPSNQSPLNARSSVAPPPPLHDERSILSRPLTAFLWDNNNKDDSSPKKDMMILPPLSSKSSASSNNFDRLPPV</sequence>
<feature type="region of interest" description="Disordered" evidence="1">
    <location>
        <begin position="1"/>
        <end position="34"/>
    </location>
</feature>
<feature type="compositionally biased region" description="Polar residues" evidence="1">
    <location>
        <begin position="113"/>
        <end position="130"/>
    </location>
</feature>
<feature type="compositionally biased region" description="Low complexity" evidence="1">
    <location>
        <begin position="1"/>
        <end position="14"/>
    </location>
</feature>
<name>A0A0B7NG49_9FUNG</name>
<dbReference type="EMBL" id="LN731291">
    <property type="protein sequence ID" value="CEP14497.1"/>
    <property type="molecule type" value="Genomic_DNA"/>
</dbReference>